<evidence type="ECO:0000313" key="2">
    <source>
        <dbReference type="EMBL" id="KAK4108107.1"/>
    </source>
</evidence>
<dbReference type="Proteomes" id="UP001302812">
    <property type="component" value="Unassembled WGS sequence"/>
</dbReference>
<dbReference type="InterPro" id="IPR010730">
    <property type="entry name" value="HET"/>
</dbReference>
<reference evidence="2" key="1">
    <citation type="journal article" date="2023" name="Mol. Phylogenet. Evol.">
        <title>Genome-scale phylogeny and comparative genomics of the fungal order Sordariales.</title>
        <authorList>
            <person name="Hensen N."/>
            <person name="Bonometti L."/>
            <person name="Westerberg I."/>
            <person name="Brannstrom I.O."/>
            <person name="Guillou S."/>
            <person name="Cros-Aarteil S."/>
            <person name="Calhoun S."/>
            <person name="Haridas S."/>
            <person name="Kuo A."/>
            <person name="Mondo S."/>
            <person name="Pangilinan J."/>
            <person name="Riley R."/>
            <person name="LaButti K."/>
            <person name="Andreopoulos B."/>
            <person name="Lipzen A."/>
            <person name="Chen C."/>
            <person name="Yan M."/>
            <person name="Daum C."/>
            <person name="Ng V."/>
            <person name="Clum A."/>
            <person name="Steindorff A."/>
            <person name="Ohm R.A."/>
            <person name="Martin F."/>
            <person name="Silar P."/>
            <person name="Natvig D.O."/>
            <person name="Lalanne C."/>
            <person name="Gautier V."/>
            <person name="Ament-Velasquez S.L."/>
            <person name="Kruys A."/>
            <person name="Hutchinson M.I."/>
            <person name="Powell A.J."/>
            <person name="Barry K."/>
            <person name="Miller A.N."/>
            <person name="Grigoriev I.V."/>
            <person name="Debuchy R."/>
            <person name="Gladieux P."/>
            <person name="Hiltunen Thoren M."/>
            <person name="Johannesson H."/>
        </authorList>
    </citation>
    <scope>NUCLEOTIDE SEQUENCE</scope>
    <source>
        <strain evidence="2">CBS 508.74</strain>
    </source>
</reference>
<dbReference type="AlphaFoldDB" id="A0AAN6QD99"/>
<gene>
    <name evidence="2" type="ORF">N656DRAFT_718819</name>
</gene>
<dbReference type="PANTHER" id="PTHR24148">
    <property type="entry name" value="ANKYRIN REPEAT DOMAIN-CONTAINING PROTEIN 39 HOMOLOG-RELATED"/>
    <property type="match status" value="1"/>
</dbReference>
<dbReference type="GeneID" id="89936437"/>
<dbReference type="RefSeq" id="XP_064665677.1">
    <property type="nucleotide sequence ID" value="XM_064812312.1"/>
</dbReference>
<evidence type="ECO:0000259" key="1">
    <source>
        <dbReference type="Pfam" id="PF06985"/>
    </source>
</evidence>
<dbReference type="Pfam" id="PF06985">
    <property type="entry name" value="HET"/>
    <property type="match status" value="1"/>
</dbReference>
<reference evidence="2" key="2">
    <citation type="submission" date="2023-05" db="EMBL/GenBank/DDBJ databases">
        <authorList>
            <consortium name="Lawrence Berkeley National Laboratory"/>
            <person name="Steindorff A."/>
            <person name="Hensen N."/>
            <person name="Bonometti L."/>
            <person name="Westerberg I."/>
            <person name="Brannstrom I.O."/>
            <person name="Guillou S."/>
            <person name="Cros-Aarteil S."/>
            <person name="Calhoun S."/>
            <person name="Haridas S."/>
            <person name="Kuo A."/>
            <person name="Mondo S."/>
            <person name="Pangilinan J."/>
            <person name="Riley R."/>
            <person name="Labutti K."/>
            <person name="Andreopoulos B."/>
            <person name="Lipzen A."/>
            <person name="Chen C."/>
            <person name="Yanf M."/>
            <person name="Daum C."/>
            <person name="Ng V."/>
            <person name="Clum A."/>
            <person name="Ohm R."/>
            <person name="Martin F."/>
            <person name="Silar P."/>
            <person name="Natvig D."/>
            <person name="Lalanne C."/>
            <person name="Gautier V."/>
            <person name="Ament-Velasquez S.L."/>
            <person name="Kruys A."/>
            <person name="Hutchinson M.I."/>
            <person name="Powell A.J."/>
            <person name="Barry K."/>
            <person name="Miller A.N."/>
            <person name="Grigoriev I.V."/>
            <person name="Debuchy R."/>
            <person name="Gladieux P."/>
            <person name="Thoren M.H."/>
            <person name="Johannesson H."/>
        </authorList>
    </citation>
    <scope>NUCLEOTIDE SEQUENCE</scope>
    <source>
        <strain evidence="2">CBS 508.74</strain>
    </source>
</reference>
<dbReference type="InterPro" id="IPR052895">
    <property type="entry name" value="HetReg/Transcr_Mod"/>
</dbReference>
<proteinExistence type="predicted"/>
<organism evidence="2 3">
    <name type="scientific">Canariomyces notabilis</name>
    <dbReference type="NCBI Taxonomy" id="2074819"/>
    <lineage>
        <taxon>Eukaryota</taxon>
        <taxon>Fungi</taxon>
        <taxon>Dikarya</taxon>
        <taxon>Ascomycota</taxon>
        <taxon>Pezizomycotina</taxon>
        <taxon>Sordariomycetes</taxon>
        <taxon>Sordariomycetidae</taxon>
        <taxon>Sordariales</taxon>
        <taxon>Chaetomiaceae</taxon>
        <taxon>Canariomyces</taxon>
    </lineage>
</organism>
<accession>A0AAN6QD99</accession>
<protein>
    <recommendedName>
        <fullName evidence="1">Heterokaryon incompatibility domain-containing protein</fullName>
    </recommendedName>
</protein>
<dbReference type="EMBL" id="MU853366">
    <property type="protein sequence ID" value="KAK4108107.1"/>
    <property type="molecule type" value="Genomic_DNA"/>
</dbReference>
<keyword evidence="3" id="KW-1185">Reference proteome</keyword>
<evidence type="ECO:0000313" key="3">
    <source>
        <dbReference type="Proteomes" id="UP001302812"/>
    </source>
</evidence>
<sequence length="215" mass="25209">MEQVYQRAHTVVVYLGEPTTKTEEAMRTLGYFVIIHAHDTDAPPWETTPLKQIQDSLRDIIDRSWFYRIWTVQEVTLVRRTTMFSGPYEVSWDSNVHSLKTILFRIKAAVISPEWSTRFGESVDHDWSNLLSILDAQLRQAARREGVTIARTPLDLAYDFRQRVSTDPRDKYYAIFNLVENDSGARLILQPDYTMSLEELHRRFTEEIRRISLAL</sequence>
<name>A0AAN6QD99_9PEZI</name>
<dbReference type="PANTHER" id="PTHR24148:SF73">
    <property type="entry name" value="HET DOMAIN PROTEIN (AFU_ORTHOLOGUE AFUA_8G01020)"/>
    <property type="match status" value="1"/>
</dbReference>
<comment type="caution">
    <text evidence="2">The sequence shown here is derived from an EMBL/GenBank/DDBJ whole genome shotgun (WGS) entry which is preliminary data.</text>
</comment>
<feature type="domain" description="Heterokaryon incompatibility" evidence="1">
    <location>
        <begin position="1"/>
        <end position="74"/>
    </location>
</feature>